<gene>
    <name evidence="1" type="ORF">HNR65_000535</name>
</gene>
<comment type="caution">
    <text evidence="1">The sequence shown here is derived from an EMBL/GenBank/DDBJ whole genome shotgun (WGS) entry which is preliminary data.</text>
</comment>
<keyword evidence="2" id="KW-1185">Reference proteome</keyword>
<evidence type="ECO:0000313" key="2">
    <source>
        <dbReference type="Proteomes" id="UP000525298"/>
    </source>
</evidence>
<dbReference type="Proteomes" id="UP000525298">
    <property type="component" value="Unassembled WGS sequence"/>
</dbReference>
<evidence type="ECO:0000313" key="1">
    <source>
        <dbReference type="EMBL" id="MBA2880228.1"/>
    </source>
</evidence>
<proteinExistence type="predicted"/>
<reference evidence="1 2" key="1">
    <citation type="submission" date="2020-07" db="EMBL/GenBank/DDBJ databases">
        <title>Genomic Encyclopedia of Type Strains, Phase IV (KMG-IV): sequencing the most valuable type-strain genomes for metagenomic binning, comparative biology and taxonomic classification.</title>
        <authorList>
            <person name="Goeker M."/>
        </authorList>
    </citation>
    <scope>NUCLEOTIDE SEQUENCE [LARGE SCALE GENOMIC DNA]</scope>
    <source>
        <strain evidence="1 2">DSM 17721</strain>
    </source>
</reference>
<protein>
    <recommendedName>
        <fullName evidence="3">Cytochrome c domain-containing protein</fullName>
    </recommendedName>
</protein>
<accession>A0A7W0C6S6</accession>
<dbReference type="Gene3D" id="1.10.760.10">
    <property type="entry name" value="Cytochrome c-like domain"/>
    <property type="match status" value="1"/>
</dbReference>
<dbReference type="RefSeq" id="WP_181549882.1">
    <property type="nucleotide sequence ID" value="NZ_JACDUS010000001.1"/>
</dbReference>
<evidence type="ECO:0008006" key="3">
    <source>
        <dbReference type="Google" id="ProtNLM"/>
    </source>
</evidence>
<name>A0A7W0C6S6_9BACT</name>
<dbReference type="GO" id="GO:0009055">
    <property type="term" value="F:electron transfer activity"/>
    <property type="evidence" value="ECO:0007669"/>
    <property type="project" value="InterPro"/>
</dbReference>
<sequence length="111" mass="12251">MKKQSSVMKICSCIFVLFFLAGVFLLTPLSNAGSAAKKKASHQEAFGVYSQNCLSCHDSIADPEKPGRTRDDWHLVVNIMHGYGLDLSNAESEMIIDLLYDLRQGLEKEAG</sequence>
<dbReference type="AlphaFoldDB" id="A0A7W0C6S6"/>
<dbReference type="GO" id="GO:0020037">
    <property type="term" value="F:heme binding"/>
    <property type="evidence" value="ECO:0007669"/>
    <property type="project" value="InterPro"/>
</dbReference>
<organism evidence="1 2">
    <name type="scientific">Desulfosalsimonas propionicica</name>
    <dbReference type="NCBI Taxonomy" id="332175"/>
    <lineage>
        <taxon>Bacteria</taxon>
        <taxon>Pseudomonadati</taxon>
        <taxon>Thermodesulfobacteriota</taxon>
        <taxon>Desulfobacteria</taxon>
        <taxon>Desulfobacterales</taxon>
        <taxon>Desulfosalsimonadaceae</taxon>
        <taxon>Desulfosalsimonas</taxon>
    </lineage>
</organism>
<dbReference type="InterPro" id="IPR036909">
    <property type="entry name" value="Cyt_c-like_dom_sf"/>
</dbReference>
<dbReference type="EMBL" id="JACDUS010000001">
    <property type="protein sequence ID" value="MBA2880228.1"/>
    <property type="molecule type" value="Genomic_DNA"/>
</dbReference>